<dbReference type="Pfam" id="PF01638">
    <property type="entry name" value="HxlR"/>
    <property type="match status" value="1"/>
</dbReference>
<dbReference type="RefSeq" id="WP_069692332.1">
    <property type="nucleotide sequence ID" value="NZ_CP017147.1"/>
</dbReference>
<proteinExistence type="predicted"/>
<organism evidence="5 6">
    <name type="scientific">Bosea vaviloviae</name>
    <dbReference type="NCBI Taxonomy" id="1526658"/>
    <lineage>
        <taxon>Bacteria</taxon>
        <taxon>Pseudomonadati</taxon>
        <taxon>Pseudomonadota</taxon>
        <taxon>Alphaproteobacteria</taxon>
        <taxon>Hyphomicrobiales</taxon>
        <taxon>Boseaceae</taxon>
        <taxon>Bosea</taxon>
    </lineage>
</organism>
<dbReference type="EMBL" id="CP017147">
    <property type="protein sequence ID" value="AOO83131.1"/>
    <property type="molecule type" value="Genomic_DNA"/>
</dbReference>
<evidence type="ECO:0000313" key="5">
    <source>
        <dbReference type="EMBL" id="AOO83131.1"/>
    </source>
</evidence>
<dbReference type="PROSITE" id="PS51118">
    <property type="entry name" value="HTH_HXLR"/>
    <property type="match status" value="1"/>
</dbReference>
<evidence type="ECO:0000259" key="4">
    <source>
        <dbReference type="PROSITE" id="PS51118"/>
    </source>
</evidence>
<dbReference type="PANTHER" id="PTHR33204:SF17">
    <property type="entry name" value="TRANSCRIPTIONAL REGULATORY PROTEIN"/>
    <property type="match status" value="1"/>
</dbReference>
<reference evidence="5 6" key="1">
    <citation type="journal article" date="2015" name="Antonie Van Leeuwenhoek">
        <title>Bosea vaviloviae sp. nov., a new species of slow-growing rhizobia isolated from nodules of the relict species Vavilovia formosa (Stev.) Fed.</title>
        <authorList>
            <person name="Safronova V.I."/>
            <person name="Kuznetsova I.G."/>
            <person name="Sazanova A.L."/>
            <person name="Kimeklis A.K."/>
            <person name="Belimov A.A."/>
            <person name="Andronov E.E."/>
            <person name="Pinaev A.G."/>
            <person name="Chizhevskaya E.P."/>
            <person name="Pukhaev A.R."/>
            <person name="Popov K.P."/>
            <person name="Willems A."/>
            <person name="Tikhonovich I.A."/>
        </authorList>
    </citation>
    <scope>NUCLEOTIDE SEQUENCE [LARGE SCALE GENOMIC DNA]</scope>
    <source>
        <strain evidence="5 6">Vaf18</strain>
    </source>
</reference>
<evidence type="ECO:0000256" key="2">
    <source>
        <dbReference type="ARBA" id="ARBA00023125"/>
    </source>
</evidence>
<dbReference type="OrthoDB" id="9782219at2"/>
<feature type="domain" description="HTH hxlR-type" evidence="4">
    <location>
        <begin position="11"/>
        <end position="108"/>
    </location>
</feature>
<keyword evidence="6" id="KW-1185">Reference proteome</keyword>
<sequence>MQPKLVPLAECPCARTVETVGEWWSILILRDALQGFTRFDEFQRSLGIAPNMLARRLKHLTESGLFERRLYQPRPQRYEYVLTGKGRDFFPVIAAMVAFGNRHLAPEGAALVLAERETARPIEPVMVDAASLRPITPETVTVVAGPRASPGMRQRLATIATMRPVALSHRAG</sequence>
<gene>
    <name evidence="5" type="ORF">BHK69_24200</name>
</gene>
<dbReference type="PANTHER" id="PTHR33204">
    <property type="entry name" value="TRANSCRIPTIONAL REGULATOR, MARR FAMILY"/>
    <property type="match status" value="1"/>
</dbReference>
<evidence type="ECO:0000313" key="6">
    <source>
        <dbReference type="Proteomes" id="UP000094969"/>
    </source>
</evidence>
<name>A0A1D7U6W9_9HYPH</name>
<keyword evidence="1" id="KW-0805">Transcription regulation</keyword>
<accession>A0A1D7U6W9</accession>
<dbReference type="Proteomes" id="UP000094969">
    <property type="component" value="Chromosome"/>
</dbReference>
<keyword evidence="2" id="KW-0238">DNA-binding</keyword>
<evidence type="ECO:0000256" key="1">
    <source>
        <dbReference type="ARBA" id="ARBA00023015"/>
    </source>
</evidence>
<dbReference type="Gene3D" id="1.10.10.10">
    <property type="entry name" value="Winged helix-like DNA-binding domain superfamily/Winged helix DNA-binding domain"/>
    <property type="match status" value="1"/>
</dbReference>
<dbReference type="SUPFAM" id="SSF46785">
    <property type="entry name" value="Winged helix' DNA-binding domain"/>
    <property type="match status" value="1"/>
</dbReference>
<dbReference type="STRING" id="1526658.BHK69_24200"/>
<dbReference type="InterPro" id="IPR036390">
    <property type="entry name" value="WH_DNA-bd_sf"/>
</dbReference>
<dbReference type="InterPro" id="IPR002577">
    <property type="entry name" value="HTH_HxlR"/>
</dbReference>
<dbReference type="AlphaFoldDB" id="A0A1D7U6W9"/>
<keyword evidence="3" id="KW-0804">Transcription</keyword>
<protein>
    <submittedName>
        <fullName evidence="5">Transcriptional regulator</fullName>
    </submittedName>
</protein>
<dbReference type="InterPro" id="IPR036388">
    <property type="entry name" value="WH-like_DNA-bd_sf"/>
</dbReference>
<evidence type="ECO:0000256" key="3">
    <source>
        <dbReference type="ARBA" id="ARBA00023163"/>
    </source>
</evidence>
<dbReference type="GO" id="GO:0003677">
    <property type="term" value="F:DNA binding"/>
    <property type="evidence" value="ECO:0007669"/>
    <property type="project" value="UniProtKB-KW"/>
</dbReference>
<dbReference type="KEGG" id="bvv:BHK69_24200"/>